<evidence type="ECO:0000256" key="8">
    <source>
        <dbReference type="ARBA" id="ARBA00047306"/>
    </source>
</evidence>
<gene>
    <name evidence="12" type="ORF">OXX778_LOCUS9291</name>
</gene>
<keyword evidence="13" id="KW-1185">Reference proteome</keyword>
<evidence type="ECO:0000256" key="11">
    <source>
        <dbReference type="PIRSR" id="PIRSR016958-1"/>
    </source>
</evidence>
<comment type="similarity">
    <text evidence="1">Belongs to the methyltransferase superfamily. NTM1 family.</text>
</comment>
<dbReference type="SUPFAM" id="SSF53335">
    <property type="entry name" value="S-adenosyl-L-methionine-dependent methyltransferases"/>
    <property type="match status" value="1"/>
</dbReference>
<keyword evidence="4 11" id="KW-0949">S-adenosyl-L-methionine</keyword>
<accession>A0A813WHF7</accession>
<comment type="caution">
    <text evidence="12">The sequence shown here is derived from an EMBL/GenBank/DDBJ whole genome shotgun (WGS) entry which is preliminary data.</text>
</comment>
<dbReference type="InterPro" id="IPR029063">
    <property type="entry name" value="SAM-dependent_MTases_sf"/>
</dbReference>
<feature type="binding site" evidence="11">
    <location>
        <position position="150"/>
    </location>
    <ligand>
        <name>S-adenosyl-L-methionine</name>
        <dbReference type="ChEBI" id="CHEBI:59789"/>
    </ligand>
</feature>
<sequence length="238" mass="27559">MSEISDQTTSSDDNKNEKKLKFYHLSEDYWAKQPPTVNGMLGGFDYVSKADIDQSQSFLGSFLNNKSVSKYHIGETKLAIDCGAGIGRITKNLLLKNFDYVEMVDVTEGFISEAKNYIGQEDSKRIAKFHVCGLQNFYPEVSKYDCIWIQWVLGYLTDSDLVDFLKRCKLALKPNGICFIKENLSKDEREFDEEDSSYTRTKQEYVNIIHKAGMHLIKDEKQRNFPKELYEVRLFAFK</sequence>
<evidence type="ECO:0000256" key="3">
    <source>
        <dbReference type="ARBA" id="ARBA00022679"/>
    </source>
</evidence>
<comment type="catalytic activity">
    <reaction evidence="10">
        <text>N-terminal L-alanyl-L-prolyl-L-lysyl-[protein] + 3 S-adenosyl-L-methionine = N-terminal N,N,N-trimethyl-L-alanyl-L-prolyl-L-lysyl-[protein] + 3 S-adenosyl-L-homocysteine + 3 H(+)</text>
        <dbReference type="Rhea" id="RHEA:54712"/>
        <dbReference type="Rhea" id="RHEA-COMP:13785"/>
        <dbReference type="Rhea" id="RHEA-COMP:13971"/>
        <dbReference type="ChEBI" id="CHEBI:15378"/>
        <dbReference type="ChEBI" id="CHEBI:57856"/>
        <dbReference type="ChEBI" id="CHEBI:59789"/>
        <dbReference type="ChEBI" id="CHEBI:138057"/>
        <dbReference type="ChEBI" id="CHEBI:138315"/>
        <dbReference type="EC" id="2.1.1.244"/>
    </reaction>
</comment>
<dbReference type="GO" id="GO:0071885">
    <property type="term" value="F:N-terminal protein N-methyltransferase activity"/>
    <property type="evidence" value="ECO:0007669"/>
    <property type="project" value="UniProtKB-EC"/>
</dbReference>
<dbReference type="Gene3D" id="3.40.50.150">
    <property type="entry name" value="Vaccinia Virus protein VP39"/>
    <property type="match status" value="1"/>
</dbReference>
<evidence type="ECO:0000256" key="5">
    <source>
        <dbReference type="ARBA" id="ARBA00039112"/>
    </source>
</evidence>
<keyword evidence="3" id="KW-0808">Transferase</keyword>
<dbReference type="Pfam" id="PF05891">
    <property type="entry name" value="Methyltransf_PK"/>
    <property type="match status" value="1"/>
</dbReference>
<evidence type="ECO:0000256" key="7">
    <source>
        <dbReference type="ARBA" id="ARBA00043129"/>
    </source>
</evidence>
<dbReference type="GO" id="GO:0032259">
    <property type="term" value="P:methylation"/>
    <property type="evidence" value="ECO:0007669"/>
    <property type="project" value="UniProtKB-KW"/>
</dbReference>
<dbReference type="EMBL" id="CAJNOC010001359">
    <property type="protein sequence ID" value="CAF0857933.1"/>
    <property type="molecule type" value="Genomic_DNA"/>
</dbReference>
<feature type="binding site" evidence="11">
    <location>
        <position position="83"/>
    </location>
    <ligand>
        <name>S-adenosyl-L-methionine</name>
        <dbReference type="ChEBI" id="CHEBI:59789"/>
    </ligand>
</feature>
<name>A0A813WHF7_9BILA</name>
<evidence type="ECO:0000256" key="1">
    <source>
        <dbReference type="ARBA" id="ARBA00009059"/>
    </source>
</evidence>
<dbReference type="AlphaFoldDB" id="A0A813WHF7"/>
<dbReference type="OrthoDB" id="1298661at2759"/>
<evidence type="ECO:0000256" key="4">
    <source>
        <dbReference type="ARBA" id="ARBA00022691"/>
    </source>
</evidence>
<dbReference type="EC" id="2.1.1.244" evidence="5"/>
<dbReference type="InterPro" id="IPR008576">
    <property type="entry name" value="MeTrfase_NTM1"/>
</dbReference>
<evidence type="ECO:0000256" key="10">
    <source>
        <dbReference type="ARBA" id="ARBA00048167"/>
    </source>
</evidence>
<protein>
    <recommendedName>
        <fullName evidence="6">Alpha N-terminal protein methyltransferase 1</fullName>
        <ecNumber evidence="5">2.1.1.244</ecNumber>
    </recommendedName>
    <alternativeName>
        <fullName evidence="7">X-Pro-Lys N-terminal protein methyltransferase 1</fullName>
    </alternativeName>
</protein>
<comment type="catalytic activity">
    <reaction evidence="9">
        <text>N-terminal L-prolyl-L-prolyl-L-lysyl-[protein] + 2 S-adenosyl-L-methionine = N-terminal N,N-dimethyl-L-prolyl-L-prolyl-L-lysyl-[protein] + 2 S-adenosyl-L-homocysteine + 2 H(+)</text>
        <dbReference type="Rhea" id="RHEA:54736"/>
        <dbReference type="Rhea" id="RHEA-COMP:13787"/>
        <dbReference type="Rhea" id="RHEA-COMP:13974"/>
        <dbReference type="ChEBI" id="CHEBI:15378"/>
        <dbReference type="ChEBI" id="CHEBI:57856"/>
        <dbReference type="ChEBI" id="CHEBI:59789"/>
        <dbReference type="ChEBI" id="CHEBI:138059"/>
        <dbReference type="ChEBI" id="CHEBI:138318"/>
        <dbReference type="EC" id="2.1.1.244"/>
    </reaction>
</comment>
<evidence type="ECO:0000313" key="12">
    <source>
        <dbReference type="EMBL" id="CAF0857933.1"/>
    </source>
</evidence>
<dbReference type="PIRSF" id="PIRSF016958">
    <property type="entry name" value="DUF858_MeTrfase_lik"/>
    <property type="match status" value="1"/>
</dbReference>
<evidence type="ECO:0000313" key="13">
    <source>
        <dbReference type="Proteomes" id="UP000663879"/>
    </source>
</evidence>
<evidence type="ECO:0000256" key="2">
    <source>
        <dbReference type="ARBA" id="ARBA00022603"/>
    </source>
</evidence>
<feature type="binding site" evidence="11">
    <location>
        <position position="88"/>
    </location>
    <ligand>
        <name>S-adenosyl-L-methionine</name>
        <dbReference type="ChEBI" id="CHEBI:59789"/>
    </ligand>
</feature>
<evidence type="ECO:0000256" key="9">
    <source>
        <dbReference type="ARBA" id="ARBA00047885"/>
    </source>
</evidence>
<feature type="binding site" evidence="11">
    <location>
        <begin position="134"/>
        <end position="135"/>
    </location>
    <ligand>
        <name>S-adenosyl-L-methionine</name>
        <dbReference type="ChEBI" id="CHEBI:59789"/>
    </ligand>
</feature>
<dbReference type="GO" id="GO:0005737">
    <property type="term" value="C:cytoplasm"/>
    <property type="evidence" value="ECO:0007669"/>
    <property type="project" value="TreeGrafter"/>
</dbReference>
<proteinExistence type="inferred from homology"/>
<dbReference type="CDD" id="cd02440">
    <property type="entry name" value="AdoMet_MTases"/>
    <property type="match status" value="1"/>
</dbReference>
<dbReference type="PANTHER" id="PTHR12753">
    <property type="entry name" value="AD-003 - RELATED"/>
    <property type="match status" value="1"/>
</dbReference>
<organism evidence="12 13">
    <name type="scientific">Brachionus calyciflorus</name>
    <dbReference type="NCBI Taxonomy" id="104777"/>
    <lineage>
        <taxon>Eukaryota</taxon>
        <taxon>Metazoa</taxon>
        <taxon>Spiralia</taxon>
        <taxon>Gnathifera</taxon>
        <taxon>Rotifera</taxon>
        <taxon>Eurotatoria</taxon>
        <taxon>Monogononta</taxon>
        <taxon>Pseudotrocha</taxon>
        <taxon>Ploima</taxon>
        <taxon>Brachionidae</taxon>
        <taxon>Brachionus</taxon>
    </lineage>
</organism>
<dbReference type="PANTHER" id="PTHR12753:SF0">
    <property type="entry name" value="ALPHA N-TERMINAL PROTEIN METHYLTRANSFERASE 1"/>
    <property type="match status" value="1"/>
</dbReference>
<dbReference type="FunFam" id="3.40.50.150:FF:000025">
    <property type="entry name" value="N-terminal Xaa-Pro-Lys N-methyltransferase 1"/>
    <property type="match status" value="1"/>
</dbReference>
<feature type="binding site" evidence="11">
    <location>
        <begin position="105"/>
        <end position="107"/>
    </location>
    <ligand>
        <name>S-adenosyl-L-methionine</name>
        <dbReference type="ChEBI" id="CHEBI:59789"/>
    </ligand>
</feature>
<keyword evidence="2" id="KW-0489">Methyltransferase</keyword>
<evidence type="ECO:0000256" key="6">
    <source>
        <dbReference type="ARBA" id="ARBA00039449"/>
    </source>
</evidence>
<dbReference type="Proteomes" id="UP000663879">
    <property type="component" value="Unassembled WGS sequence"/>
</dbReference>
<comment type="catalytic activity">
    <reaction evidence="8">
        <text>N-terminal L-seryl-L-prolyl-L-lysyl-[protein] + 3 S-adenosyl-L-methionine = N-terminal N,N,N-trimethyl-L-seryl-L-prolyl-L-lysyl-[protein] + 3 S-adenosyl-L-homocysteine + 3 H(+)</text>
        <dbReference type="Rhea" id="RHEA:54724"/>
        <dbReference type="Rhea" id="RHEA-COMP:13789"/>
        <dbReference type="Rhea" id="RHEA-COMP:13973"/>
        <dbReference type="ChEBI" id="CHEBI:15378"/>
        <dbReference type="ChEBI" id="CHEBI:57856"/>
        <dbReference type="ChEBI" id="CHEBI:59789"/>
        <dbReference type="ChEBI" id="CHEBI:138061"/>
        <dbReference type="ChEBI" id="CHEBI:138317"/>
        <dbReference type="EC" id="2.1.1.244"/>
    </reaction>
</comment>
<reference evidence="12" key="1">
    <citation type="submission" date="2021-02" db="EMBL/GenBank/DDBJ databases">
        <authorList>
            <person name="Nowell W R."/>
        </authorList>
    </citation>
    <scope>NUCLEOTIDE SEQUENCE</scope>
    <source>
        <strain evidence="12">Ploen Becks lab</strain>
    </source>
</reference>